<sequence>MTESTSATQGVTSFPNQDLSATSESSDAETKMKTPAKRHGEDSCPPNYLQTK</sequence>
<feature type="compositionally biased region" description="Basic and acidic residues" evidence="1">
    <location>
        <begin position="28"/>
        <end position="42"/>
    </location>
</feature>
<dbReference type="AlphaFoldDB" id="A0A2K3KQ84"/>
<dbReference type="Proteomes" id="UP000236291">
    <property type="component" value="Unassembled WGS sequence"/>
</dbReference>
<feature type="region of interest" description="Disordered" evidence="1">
    <location>
        <begin position="1"/>
        <end position="52"/>
    </location>
</feature>
<reference evidence="2 3" key="1">
    <citation type="journal article" date="2014" name="Am. J. Bot.">
        <title>Genome assembly and annotation for red clover (Trifolium pratense; Fabaceae).</title>
        <authorList>
            <person name="Istvanek J."/>
            <person name="Jaros M."/>
            <person name="Krenek A."/>
            <person name="Repkova J."/>
        </authorList>
    </citation>
    <scope>NUCLEOTIDE SEQUENCE [LARGE SCALE GENOMIC DNA]</scope>
    <source>
        <strain evidence="3">cv. Tatra</strain>
        <tissue evidence="2">Young leaves</tissue>
    </source>
</reference>
<accession>A0A2K3KQ84</accession>
<gene>
    <name evidence="2" type="ORF">L195_g056163</name>
</gene>
<evidence type="ECO:0000256" key="1">
    <source>
        <dbReference type="SAM" id="MobiDB-lite"/>
    </source>
</evidence>
<proteinExistence type="predicted"/>
<organism evidence="2 3">
    <name type="scientific">Trifolium pratense</name>
    <name type="common">Red clover</name>
    <dbReference type="NCBI Taxonomy" id="57577"/>
    <lineage>
        <taxon>Eukaryota</taxon>
        <taxon>Viridiplantae</taxon>
        <taxon>Streptophyta</taxon>
        <taxon>Embryophyta</taxon>
        <taxon>Tracheophyta</taxon>
        <taxon>Spermatophyta</taxon>
        <taxon>Magnoliopsida</taxon>
        <taxon>eudicotyledons</taxon>
        <taxon>Gunneridae</taxon>
        <taxon>Pentapetalae</taxon>
        <taxon>rosids</taxon>
        <taxon>fabids</taxon>
        <taxon>Fabales</taxon>
        <taxon>Fabaceae</taxon>
        <taxon>Papilionoideae</taxon>
        <taxon>50 kb inversion clade</taxon>
        <taxon>NPAAA clade</taxon>
        <taxon>Hologalegina</taxon>
        <taxon>IRL clade</taxon>
        <taxon>Trifolieae</taxon>
        <taxon>Trifolium</taxon>
    </lineage>
</organism>
<reference evidence="2 3" key="2">
    <citation type="journal article" date="2017" name="Front. Plant Sci.">
        <title>Gene Classification and Mining of Molecular Markers Useful in Red Clover (Trifolium pratense) Breeding.</title>
        <authorList>
            <person name="Istvanek J."/>
            <person name="Dluhosova J."/>
            <person name="Dluhos P."/>
            <person name="Patkova L."/>
            <person name="Nedelnik J."/>
            <person name="Repkova J."/>
        </authorList>
    </citation>
    <scope>NUCLEOTIDE SEQUENCE [LARGE SCALE GENOMIC DNA]</scope>
    <source>
        <strain evidence="3">cv. Tatra</strain>
        <tissue evidence="2">Young leaves</tissue>
    </source>
</reference>
<dbReference type="EMBL" id="ASHM01105211">
    <property type="protein sequence ID" value="PNX68429.1"/>
    <property type="molecule type" value="Genomic_DNA"/>
</dbReference>
<comment type="caution">
    <text evidence="2">The sequence shown here is derived from an EMBL/GenBank/DDBJ whole genome shotgun (WGS) entry which is preliminary data.</text>
</comment>
<evidence type="ECO:0000313" key="3">
    <source>
        <dbReference type="Proteomes" id="UP000236291"/>
    </source>
</evidence>
<feature type="compositionally biased region" description="Polar residues" evidence="1">
    <location>
        <begin position="1"/>
        <end position="25"/>
    </location>
</feature>
<name>A0A2K3KQ84_TRIPR</name>
<protein>
    <submittedName>
        <fullName evidence="2">Uncharacterized protein</fullName>
    </submittedName>
</protein>
<evidence type="ECO:0000313" key="2">
    <source>
        <dbReference type="EMBL" id="PNX68429.1"/>
    </source>
</evidence>